<organism evidence="12 13">
    <name type="scientific">Chamaesiphon polymorphus CCALA 037</name>
    <dbReference type="NCBI Taxonomy" id="2107692"/>
    <lineage>
        <taxon>Bacteria</taxon>
        <taxon>Bacillati</taxon>
        <taxon>Cyanobacteriota</taxon>
        <taxon>Cyanophyceae</taxon>
        <taxon>Gomontiellales</taxon>
        <taxon>Chamaesiphonaceae</taxon>
        <taxon>Chamaesiphon</taxon>
    </lineage>
</organism>
<comment type="subcellular location">
    <subcellularLocation>
        <location evidence="1">Cytoplasm</location>
    </subcellularLocation>
</comment>
<evidence type="ECO:0000313" key="12">
    <source>
        <dbReference type="EMBL" id="PSB46787.1"/>
    </source>
</evidence>
<dbReference type="InterPro" id="IPR000682">
    <property type="entry name" value="PCMT"/>
</dbReference>
<keyword evidence="5" id="KW-0963">Cytoplasm</keyword>
<dbReference type="InterPro" id="IPR029063">
    <property type="entry name" value="SAM-dependent_MTases_sf"/>
</dbReference>
<keyword evidence="13" id="KW-1185">Reference proteome</keyword>
<dbReference type="Proteomes" id="UP000238937">
    <property type="component" value="Unassembled WGS sequence"/>
</dbReference>
<dbReference type="PANTHER" id="PTHR11579">
    <property type="entry name" value="PROTEIN-L-ISOASPARTATE O-METHYLTRANSFERASE"/>
    <property type="match status" value="1"/>
</dbReference>
<evidence type="ECO:0000256" key="2">
    <source>
        <dbReference type="ARBA" id="ARBA00005369"/>
    </source>
</evidence>
<evidence type="ECO:0000256" key="9">
    <source>
        <dbReference type="ARBA" id="ARBA00030757"/>
    </source>
</evidence>
<protein>
    <recommendedName>
        <fullName evidence="4">Protein-L-isoaspartate O-methyltransferase</fullName>
        <ecNumber evidence="3">2.1.1.77</ecNumber>
    </recommendedName>
    <alternativeName>
        <fullName evidence="11">L-isoaspartyl protein carboxyl methyltransferase</fullName>
    </alternativeName>
    <alternativeName>
        <fullName evidence="9">Protein L-isoaspartyl methyltransferase</fullName>
    </alternativeName>
    <alternativeName>
        <fullName evidence="10">Protein-beta-aspartate methyltransferase</fullName>
    </alternativeName>
</protein>
<evidence type="ECO:0000256" key="6">
    <source>
        <dbReference type="ARBA" id="ARBA00022603"/>
    </source>
</evidence>
<comment type="similarity">
    <text evidence="2">Belongs to the methyltransferase superfamily. L-isoaspartyl/D-aspartyl protein methyltransferase family.</text>
</comment>
<proteinExistence type="inferred from homology"/>
<evidence type="ECO:0000313" key="13">
    <source>
        <dbReference type="Proteomes" id="UP000238937"/>
    </source>
</evidence>
<dbReference type="Gene3D" id="3.40.50.150">
    <property type="entry name" value="Vaccinia Virus protein VP39"/>
    <property type="match status" value="1"/>
</dbReference>
<gene>
    <name evidence="12" type="ORF">C7B77_24645</name>
</gene>
<accession>A0A2T1FP57</accession>
<evidence type="ECO:0000256" key="8">
    <source>
        <dbReference type="ARBA" id="ARBA00022691"/>
    </source>
</evidence>
<keyword evidence="6" id="KW-0489">Methyltransferase</keyword>
<keyword evidence="8" id="KW-0949">S-adenosyl-L-methionine</keyword>
<dbReference type="CDD" id="cd02440">
    <property type="entry name" value="AdoMet_MTases"/>
    <property type="match status" value="1"/>
</dbReference>
<evidence type="ECO:0000256" key="7">
    <source>
        <dbReference type="ARBA" id="ARBA00022679"/>
    </source>
</evidence>
<evidence type="ECO:0000256" key="3">
    <source>
        <dbReference type="ARBA" id="ARBA00011890"/>
    </source>
</evidence>
<evidence type="ECO:0000256" key="4">
    <source>
        <dbReference type="ARBA" id="ARBA00013346"/>
    </source>
</evidence>
<dbReference type="EMBL" id="PVWO01000472">
    <property type="protein sequence ID" value="PSB46787.1"/>
    <property type="molecule type" value="Genomic_DNA"/>
</dbReference>
<dbReference type="PANTHER" id="PTHR11579:SF0">
    <property type="entry name" value="PROTEIN-L-ISOASPARTATE(D-ASPARTATE) O-METHYLTRANSFERASE"/>
    <property type="match status" value="1"/>
</dbReference>
<evidence type="ECO:0000256" key="11">
    <source>
        <dbReference type="ARBA" id="ARBA00031350"/>
    </source>
</evidence>
<feature type="non-terminal residue" evidence="12">
    <location>
        <position position="335"/>
    </location>
</feature>
<sequence>MNLAIKYQQQLLEKAQYLYRERPISEAVQQAYLATPRHLFLNRYRNWGVREWQEVDRENLAEHLATIYTDKPLILFGEDDDNIPSTISQPSFVMEMLDLLQIQPGQTIFELGAGSGWNAALMGNLVGLSGHVYSLKIIPEVARMAMETIKMLGIENVSIINADGGEGHGTDIQYDRAIFTAGAYDIPHYFYSQIKQDGLLLIVIKNQGGGDNLFLLKKTDNYFESLDSRACGFVQLKGRYQLDSLEPINIENLPEWVELQKQEVSRRAFWWGGNGKDAFQWYTMGIRNFLSISEPSFRAFKTEKKTPKSREYLYFGLWQQAQHSLVIAQNDLLIT</sequence>
<dbReference type="EC" id="2.1.1.77" evidence="3"/>
<evidence type="ECO:0000256" key="10">
    <source>
        <dbReference type="ARBA" id="ARBA00031323"/>
    </source>
</evidence>
<evidence type="ECO:0000256" key="5">
    <source>
        <dbReference type="ARBA" id="ARBA00022490"/>
    </source>
</evidence>
<keyword evidence="7" id="KW-0808">Transferase</keyword>
<dbReference type="Pfam" id="PF01135">
    <property type="entry name" value="PCMT"/>
    <property type="match status" value="1"/>
</dbReference>
<reference evidence="12 13" key="1">
    <citation type="submission" date="2018-03" db="EMBL/GenBank/DDBJ databases">
        <title>The ancient ancestry and fast evolution of plastids.</title>
        <authorList>
            <person name="Moore K.R."/>
            <person name="Magnabosco C."/>
            <person name="Momper L."/>
            <person name="Gold D.A."/>
            <person name="Bosak T."/>
            <person name="Fournier G.P."/>
        </authorList>
    </citation>
    <scope>NUCLEOTIDE SEQUENCE [LARGE SCALE GENOMIC DNA]</scope>
    <source>
        <strain evidence="12 13">CCALA 037</strain>
    </source>
</reference>
<dbReference type="GO" id="GO:0005737">
    <property type="term" value="C:cytoplasm"/>
    <property type="evidence" value="ECO:0007669"/>
    <property type="project" value="UniProtKB-SubCell"/>
</dbReference>
<dbReference type="GO" id="GO:0004719">
    <property type="term" value="F:protein-L-isoaspartate (D-aspartate) O-methyltransferase activity"/>
    <property type="evidence" value="ECO:0007669"/>
    <property type="project" value="UniProtKB-EC"/>
</dbReference>
<dbReference type="RefSeq" id="WP_106311157.1">
    <property type="nucleotide sequence ID" value="NZ_PVWO01000472.1"/>
</dbReference>
<dbReference type="AlphaFoldDB" id="A0A2T1FP57"/>
<name>A0A2T1FP57_9CYAN</name>
<dbReference type="GO" id="GO:0032259">
    <property type="term" value="P:methylation"/>
    <property type="evidence" value="ECO:0007669"/>
    <property type="project" value="UniProtKB-KW"/>
</dbReference>
<dbReference type="OrthoDB" id="9772751at2"/>
<dbReference type="SUPFAM" id="SSF53335">
    <property type="entry name" value="S-adenosyl-L-methionine-dependent methyltransferases"/>
    <property type="match status" value="1"/>
</dbReference>
<evidence type="ECO:0000256" key="1">
    <source>
        <dbReference type="ARBA" id="ARBA00004496"/>
    </source>
</evidence>
<comment type="caution">
    <text evidence="12">The sequence shown here is derived from an EMBL/GenBank/DDBJ whole genome shotgun (WGS) entry which is preliminary data.</text>
</comment>